<dbReference type="EMBL" id="JAAWVQ010140878">
    <property type="protein sequence ID" value="MBN3284868.1"/>
    <property type="molecule type" value="Genomic_DNA"/>
</dbReference>
<sequence length="307" mass="34752">MGDSQHGFRKGRSCLTCLIFSCRKAPSWGDAHGPAYGGNKIVAHRKILLFFIEPVRVTEETSRVVVFFFREPGLRSPSRPVRALGRKSRHPQGRWKSATWKGGGDTVRNVIDPVGKSDSAYNDLYGAEDYPVVKYLRRPLYFEVELLYSRDPQAELFLENCWATYSADRTSSPKWDVVVDSCENSADGYLTIFHPVSNNVRVLFPSHLKKFEVKMFSFTSSQDALKGRVKWSVGLGIFYHNAWFGLLCKQQIFTAPKSLVICDSKLAIKPLDSLCSRRRIPGKQRFGKSSVEGGQGRNLHSLVQFVY</sequence>
<feature type="non-terminal residue" evidence="3">
    <location>
        <position position="1"/>
    </location>
</feature>
<dbReference type="PANTHER" id="PTHR47130:SF3">
    <property type="entry name" value="ZONA PELLUCIDA PROTEIN"/>
    <property type="match status" value="1"/>
</dbReference>
<keyword evidence="1" id="KW-1015">Disulfide bond</keyword>
<dbReference type="PANTHER" id="PTHR47130">
    <property type="entry name" value="SI:DKEY-19B23.11-RELATED"/>
    <property type="match status" value="1"/>
</dbReference>
<comment type="caution">
    <text evidence="3">The sequence shown here is derived from an EMBL/GenBank/DDBJ whole genome shotgun (WGS) entry which is preliminary data.</text>
</comment>
<evidence type="ECO:0000313" key="3">
    <source>
        <dbReference type="EMBL" id="MBN3284868.1"/>
    </source>
</evidence>
<dbReference type="SMART" id="SM00241">
    <property type="entry name" value="ZP"/>
    <property type="match status" value="1"/>
</dbReference>
<feature type="domain" description="ZP" evidence="2">
    <location>
        <begin position="1"/>
        <end position="255"/>
    </location>
</feature>
<feature type="non-terminal residue" evidence="3">
    <location>
        <position position="307"/>
    </location>
</feature>
<dbReference type="InterPro" id="IPR042235">
    <property type="entry name" value="ZP-C_dom"/>
</dbReference>
<evidence type="ECO:0000259" key="2">
    <source>
        <dbReference type="PROSITE" id="PS51034"/>
    </source>
</evidence>
<dbReference type="PROSITE" id="PS51034">
    <property type="entry name" value="ZP_2"/>
    <property type="match status" value="1"/>
</dbReference>
<organism evidence="3 4">
    <name type="scientific">Polyodon spathula</name>
    <name type="common">North American paddlefish</name>
    <name type="synonym">Squalus spathula</name>
    <dbReference type="NCBI Taxonomy" id="7913"/>
    <lineage>
        <taxon>Eukaryota</taxon>
        <taxon>Metazoa</taxon>
        <taxon>Chordata</taxon>
        <taxon>Craniata</taxon>
        <taxon>Vertebrata</taxon>
        <taxon>Euteleostomi</taxon>
        <taxon>Actinopterygii</taxon>
        <taxon>Chondrostei</taxon>
        <taxon>Acipenseriformes</taxon>
        <taxon>Polyodontidae</taxon>
        <taxon>Polyodon</taxon>
    </lineage>
</organism>
<evidence type="ECO:0000313" key="4">
    <source>
        <dbReference type="Proteomes" id="UP001166093"/>
    </source>
</evidence>
<evidence type="ECO:0000256" key="1">
    <source>
        <dbReference type="ARBA" id="ARBA00023157"/>
    </source>
</evidence>
<protein>
    <submittedName>
        <fullName evidence="3">ZP2 protein</fullName>
    </submittedName>
</protein>
<dbReference type="InterPro" id="IPR055355">
    <property type="entry name" value="ZP-C"/>
</dbReference>
<name>A0ABS2YEK3_POLSP</name>
<keyword evidence="4" id="KW-1185">Reference proteome</keyword>
<dbReference type="Pfam" id="PF00100">
    <property type="entry name" value="Zona_pellucida"/>
    <property type="match status" value="1"/>
</dbReference>
<dbReference type="InterPro" id="IPR001507">
    <property type="entry name" value="ZP_dom"/>
</dbReference>
<dbReference type="Proteomes" id="UP001166093">
    <property type="component" value="Unassembled WGS sequence"/>
</dbReference>
<reference evidence="3" key="1">
    <citation type="journal article" date="2021" name="Cell">
        <title>Tracing the genetic footprints of vertebrate landing in non-teleost ray-finned fishes.</title>
        <authorList>
            <person name="Bi X."/>
            <person name="Wang K."/>
            <person name="Yang L."/>
            <person name="Pan H."/>
            <person name="Jiang H."/>
            <person name="Wei Q."/>
            <person name="Fang M."/>
            <person name="Yu H."/>
            <person name="Zhu C."/>
            <person name="Cai Y."/>
            <person name="He Y."/>
            <person name="Gan X."/>
            <person name="Zeng H."/>
            <person name="Yu D."/>
            <person name="Zhu Y."/>
            <person name="Jiang H."/>
            <person name="Qiu Q."/>
            <person name="Yang H."/>
            <person name="Zhang Y.E."/>
            <person name="Wang W."/>
            <person name="Zhu M."/>
            <person name="He S."/>
            <person name="Zhang G."/>
        </authorList>
    </citation>
    <scope>NUCLEOTIDE SEQUENCE</scope>
    <source>
        <strain evidence="3">Pddl_001</strain>
    </source>
</reference>
<accession>A0ABS2YEK3</accession>
<proteinExistence type="predicted"/>
<gene>
    <name evidence="3" type="primary">Zp2_4</name>
    <name evidence="3" type="ORF">GTO93_0000714</name>
</gene>
<dbReference type="Gene3D" id="2.60.40.4100">
    <property type="entry name" value="Zona pellucida, ZP-C domain"/>
    <property type="match status" value="1"/>
</dbReference>